<proteinExistence type="predicted"/>
<name>A0ACC3TJ49_9ASCO</name>
<evidence type="ECO:0000313" key="2">
    <source>
        <dbReference type="Proteomes" id="UP001489719"/>
    </source>
</evidence>
<comment type="caution">
    <text evidence="1">The sequence shown here is derived from an EMBL/GenBank/DDBJ whole genome shotgun (WGS) entry which is preliminary data.</text>
</comment>
<evidence type="ECO:0000313" key="1">
    <source>
        <dbReference type="EMBL" id="KAK9320892.1"/>
    </source>
</evidence>
<dbReference type="EMBL" id="MU970113">
    <property type="protein sequence ID" value="KAK9320892.1"/>
    <property type="molecule type" value="Genomic_DNA"/>
</dbReference>
<protein>
    <submittedName>
        <fullName evidence="1">Uncharacterized protein</fullName>
    </submittedName>
</protein>
<dbReference type="Proteomes" id="UP001489719">
    <property type="component" value="Unassembled WGS sequence"/>
</dbReference>
<gene>
    <name evidence="1" type="ORF">V1517DRAFT_194008</name>
</gene>
<sequence>MVYALSLSFNSFSYIRVISQSRPCYFFINLYRSETLELAQFFRPTARLLSTVAVRSAYDPRNIIFLHLGPTGLKVPIFSLGDMAALRWEDGLPMAALRKATS</sequence>
<reference evidence="2" key="1">
    <citation type="journal article" date="2024" name="Front. Bioeng. Biotechnol.">
        <title>Genome-scale model development and genomic sequencing of the oleaginous clade Lipomyces.</title>
        <authorList>
            <person name="Czajka J.J."/>
            <person name="Han Y."/>
            <person name="Kim J."/>
            <person name="Mondo S.J."/>
            <person name="Hofstad B.A."/>
            <person name="Robles A."/>
            <person name="Haridas S."/>
            <person name="Riley R."/>
            <person name="LaButti K."/>
            <person name="Pangilinan J."/>
            <person name="Andreopoulos W."/>
            <person name="Lipzen A."/>
            <person name="Yan J."/>
            <person name="Wang M."/>
            <person name="Ng V."/>
            <person name="Grigoriev I.V."/>
            <person name="Spatafora J.W."/>
            <person name="Magnuson J.K."/>
            <person name="Baker S.E."/>
            <person name="Pomraning K.R."/>
        </authorList>
    </citation>
    <scope>NUCLEOTIDE SEQUENCE [LARGE SCALE GENOMIC DNA]</scope>
    <source>
        <strain evidence="2">CBS 10300</strain>
    </source>
</reference>
<keyword evidence="2" id="KW-1185">Reference proteome</keyword>
<accession>A0ACC3TJ49</accession>
<organism evidence="1 2">
    <name type="scientific">Lipomyces orientalis</name>
    <dbReference type="NCBI Taxonomy" id="1233043"/>
    <lineage>
        <taxon>Eukaryota</taxon>
        <taxon>Fungi</taxon>
        <taxon>Dikarya</taxon>
        <taxon>Ascomycota</taxon>
        <taxon>Saccharomycotina</taxon>
        <taxon>Lipomycetes</taxon>
        <taxon>Lipomycetales</taxon>
        <taxon>Lipomycetaceae</taxon>
        <taxon>Lipomyces</taxon>
    </lineage>
</organism>